<protein>
    <submittedName>
        <fullName evidence="2">NAD-dependent histone deacetylase HST3</fullName>
    </submittedName>
</protein>
<dbReference type="AlphaFoldDB" id="A0AB34FNV1"/>
<feature type="signal peptide" evidence="1">
    <location>
        <begin position="1"/>
        <end position="18"/>
    </location>
</feature>
<organism evidence="2 3">
    <name type="scientific">Purpureocillium lavendulum</name>
    <dbReference type="NCBI Taxonomy" id="1247861"/>
    <lineage>
        <taxon>Eukaryota</taxon>
        <taxon>Fungi</taxon>
        <taxon>Dikarya</taxon>
        <taxon>Ascomycota</taxon>
        <taxon>Pezizomycotina</taxon>
        <taxon>Sordariomycetes</taxon>
        <taxon>Hypocreomycetidae</taxon>
        <taxon>Hypocreales</taxon>
        <taxon>Ophiocordycipitaceae</taxon>
        <taxon>Purpureocillium</taxon>
    </lineage>
</organism>
<evidence type="ECO:0000313" key="3">
    <source>
        <dbReference type="Proteomes" id="UP001163105"/>
    </source>
</evidence>
<comment type="caution">
    <text evidence="2">The sequence shown here is derived from an EMBL/GenBank/DDBJ whole genome shotgun (WGS) entry which is preliminary data.</text>
</comment>
<evidence type="ECO:0000313" key="2">
    <source>
        <dbReference type="EMBL" id="KAJ6440630.1"/>
    </source>
</evidence>
<keyword evidence="3" id="KW-1185">Reference proteome</keyword>
<name>A0AB34FNV1_9HYPO</name>
<feature type="chain" id="PRO_5044220051" evidence="1">
    <location>
        <begin position="19"/>
        <end position="272"/>
    </location>
</feature>
<sequence>MKAKTLIIAAAAAVPVAAIRIDSSLVDGVYHVEPDAANPGGHIFRREASYAGSSLRRGEGEYQRPPAPYNCAPDNCDSPLTEVLPLTDGLTRCSPNLWARGFNSTFDYHVALNLLFESPLYWVPPKTARFALHRDVVVYVCNYGSWNSASLVEFMAAIAEVDARCGANSVGRRTMHDWGKSYGREARGWDICRGPPPSIGNRLGSKDGLETELWSKIDEGCETYVNGAHTWYSKGECRDGAAGRSLWRKLRGLFSWYDPLDRDETTNQEPEQ</sequence>
<gene>
    <name evidence="2" type="ORF">O9K51_06420</name>
</gene>
<evidence type="ECO:0000256" key="1">
    <source>
        <dbReference type="SAM" id="SignalP"/>
    </source>
</evidence>
<dbReference type="EMBL" id="JAQHRD010000005">
    <property type="protein sequence ID" value="KAJ6440630.1"/>
    <property type="molecule type" value="Genomic_DNA"/>
</dbReference>
<dbReference type="Proteomes" id="UP001163105">
    <property type="component" value="Unassembled WGS sequence"/>
</dbReference>
<proteinExistence type="predicted"/>
<accession>A0AB34FNV1</accession>
<reference evidence="2" key="1">
    <citation type="submission" date="2023-01" db="EMBL/GenBank/DDBJ databases">
        <title>The growth and conidiation of Purpureocillium lavendulum are regulated by nitrogen source and histone H3K14 acetylation.</title>
        <authorList>
            <person name="Tang P."/>
            <person name="Han J."/>
            <person name="Zhang C."/>
            <person name="Tang P."/>
            <person name="Qi F."/>
            <person name="Zhang K."/>
            <person name="Liang L."/>
        </authorList>
    </citation>
    <scope>NUCLEOTIDE SEQUENCE</scope>
    <source>
        <strain evidence="2">YMF1.00683</strain>
    </source>
</reference>
<keyword evidence="1" id="KW-0732">Signal</keyword>